<evidence type="ECO:0000313" key="2">
    <source>
        <dbReference type="EMBL" id="KAG9232338.1"/>
    </source>
</evidence>
<proteinExistence type="predicted"/>
<comment type="caution">
    <text evidence="2">The sequence shown here is derived from an EMBL/GenBank/DDBJ whole genome shotgun (WGS) entry which is preliminary data.</text>
</comment>
<feature type="compositionally biased region" description="Polar residues" evidence="1">
    <location>
        <begin position="194"/>
        <end position="220"/>
    </location>
</feature>
<feature type="compositionally biased region" description="Low complexity" evidence="1">
    <location>
        <begin position="228"/>
        <end position="247"/>
    </location>
</feature>
<dbReference type="EMBL" id="MU251554">
    <property type="protein sequence ID" value="KAG9232338.1"/>
    <property type="molecule type" value="Genomic_DNA"/>
</dbReference>
<dbReference type="OrthoDB" id="10558157at2759"/>
<dbReference type="AlphaFoldDB" id="A0A9P7YG20"/>
<protein>
    <submittedName>
        <fullName evidence="2">Uncharacterized protein</fullName>
    </submittedName>
</protein>
<gene>
    <name evidence="2" type="ORF">BJ875DRAFT_82853</name>
</gene>
<evidence type="ECO:0000313" key="3">
    <source>
        <dbReference type="Proteomes" id="UP000824998"/>
    </source>
</evidence>
<evidence type="ECO:0000256" key="1">
    <source>
        <dbReference type="SAM" id="MobiDB-lite"/>
    </source>
</evidence>
<reference evidence="2" key="1">
    <citation type="journal article" date="2021" name="IMA Fungus">
        <title>Genomic characterization of three marine fungi, including Emericellopsis atlantica sp. nov. with signatures of a generalist lifestyle and marine biomass degradation.</title>
        <authorList>
            <person name="Hagestad O.C."/>
            <person name="Hou L."/>
            <person name="Andersen J.H."/>
            <person name="Hansen E.H."/>
            <person name="Altermark B."/>
            <person name="Li C."/>
            <person name="Kuhnert E."/>
            <person name="Cox R.J."/>
            <person name="Crous P.W."/>
            <person name="Spatafora J.W."/>
            <person name="Lail K."/>
            <person name="Amirebrahimi M."/>
            <person name="Lipzen A."/>
            <person name="Pangilinan J."/>
            <person name="Andreopoulos W."/>
            <person name="Hayes R.D."/>
            <person name="Ng V."/>
            <person name="Grigoriev I.V."/>
            <person name="Jackson S.A."/>
            <person name="Sutton T.D.S."/>
            <person name="Dobson A.D.W."/>
            <person name="Rama T."/>
        </authorList>
    </citation>
    <scope>NUCLEOTIDE SEQUENCE</scope>
    <source>
        <strain evidence="2">TRa018bII</strain>
    </source>
</reference>
<sequence length="352" mass="37973">MCIPVSLAFKACPHNGTNTPYLLAYIDTSDCPHKKCIAASQPLGHQKETTLPGSCFACRNIVPPDGEKIVAWFKHCEKSLTCGHDFGHCEIDGLERYESEPDYVLETPTPSLCPDCKARNYDAVRLGPSAVPSRVPAAFVGRTRTTFEGLAELRARSQMARCAGTMLMREAPQPPSSRMGSGTPGAISMRDTSRGGTCQMPSSRARSDSQGPPSSISQQLLRAPPSVTSYQPSTSQRPPSSSSQQRPRAPPSTYRPSTARSKSQTADYQNRGSPRNTAASGVYQPSRSGTSQAPRAPPSVRLPSGSPSQSATRGYDGRRTRADGRPSTIRENIECCYIDDSSDEGQVVIEMQ</sequence>
<accession>A0A9P7YG20</accession>
<feature type="compositionally biased region" description="Polar residues" evidence="1">
    <location>
        <begin position="254"/>
        <end position="293"/>
    </location>
</feature>
<organism evidence="2 3">
    <name type="scientific">Amylocarpus encephaloides</name>
    <dbReference type="NCBI Taxonomy" id="45428"/>
    <lineage>
        <taxon>Eukaryota</taxon>
        <taxon>Fungi</taxon>
        <taxon>Dikarya</taxon>
        <taxon>Ascomycota</taxon>
        <taxon>Pezizomycotina</taxon>
        <taxon>Leotiomycetes</taxon>
        <taxon>Helotiales</taxon>
        <taxon>Helotiales incertae sedis</taxon>
        <taxon>Amylocarpus</taxon>
    </lineage>
</organism>
<feature type="region of interest" description="Disordered" evidence="1">
    <location>
        <begin position="167"/>
        <end position="328"/>
    </location>
</feature>
<feature type="compositionally biased region" description="Basic and acidic residues" evidence="1">
    <location>
        <begin position="315"/>
        <end position="324"/>
    </location>
</feature>
<keyword evidence="3" id="KW-1185">Reference proteome</keyword>
<dbReference type="Proteomes" id="UP000824998">
    <property type="component" value="Unassembled WGS sequence"/>
</dbReference>
<name>A0A9P7YG20_9HELO</name>